<accession>A0ABQ2XH30</accession>
<evidence type="ECO:0000313" key="2">
    <source>
        <dbReference type="Proteomes" id="UP000620127"/>
    </source>
</evidence>
<protein>
    <submittedName>
        <fullName evidence="1">Uncharacterized protein</fullName>
    </submittedName>
</protein>
<dbReference type="EMBL" id="BMYT01000004">
    <property type="protein sequence ID" value="GGX17287.1"/>
    <property type="molecule type" value="Genomic_DNA"/>
</dbReference>
<proteinExistence type="predicted"/>
<name>A0ABQ2XH30_9BURK</name>
<dbReference type="Proteomes" id="UP000620127">
    <property type="component" value="Unassembled WGS sequence"/>
</dbReference>
<dbReference type="RefSeq" id="WP_189346409.1">
    <property type="nucleotide sequence ID" value="NZ_BMYT01000004.1"/>
</dbReference>
<keyword evidence="2" id="KW-1185">Reference proteome</keyword>
<comment type="caution">
    <text evidence="1">The sequence shown here is derived from an EMBL/GenBank/DDBJ whole genome shotgun (WGS) entry which is preliminary data.</text>
</comment>
<organism evidence="1 2">
    <name type="scientific">Undibacterium macrobrachii</name>
    <dbReference type="NCBI Taxonomy" id="1119058"/>
    <lineage>
        <taxon>Bacteria</taxon>
        <taxon>Pseudomonadati</taxon>
        <taxon>Pseudomonadota</taxon>
        <taxon>Betaproteobacteria</taxon>
        <taxon>Burkholderiales</taxon>
        <taxon>Oxalobacteraceae</taxon>
        <taxon>Undibacterium</taxon>
    </lineage>
</organism>
<sequence length="170" mass="18892">MNLHSVSQILSENDGSLPDIEFDFGEEKRSSGAYALVQRQASCLVSQGAYYWSKSKEIEVPIKFGENPAELLLSGEAEPFHVVFGGMRSSSGAIIPDLGLFILGSTQISLDYRMGKKWNRGAIEGLFELMLNLKCLAPNTEIQHVGNVFDENDILLSAFEMWQTTNKTIR</sequence>
<gene>
    <name evidence="1" type="ORF">GCM10011282_24160</name>
</gene>
<reference evidence="2" key="1">
    <citation type="journal article" date="2019" name="Int. J. Syst. Evol. Microbiol.">
        <title>The Global Catalogue of Microorganisms (GCM) 10K type strain sequencing project: providing services to taxonomists for standard genome sequencing and annotation.</title>
        <authorList>
            <consortium name="The Broad Institute Genomics Platform"/>
            <consortium name="The Broad Institute Genome Sequencing Center for Infectious Disease"/>
            <person name="Wu L."/>
            <person name="Ma J."/>
        </authorList>
    </citation>
    <scope>NUCLEOTIDE SEQUENCE [LARGE SCALE GENOMIC DNA]</scope>
    <source>
        <strain evidence="2">KCTC 23916</strain>
    </source>
</reference>
<evidence type="ECO:0000313" key="1">
    <source>
        <dbReference type="EMBL" id="GGX17287.1"/>
    </source>
</evidence>